<reference evidence="16" key="1">
    <citation type="journal article" date="2021" name="Open Biol.">
        <title>Shared evolutionary footprints suggest mitochondrial oxidative damage underlies multiple complex I losses in fungi.</title>
        <authorList>
            <person name="Schikora-Tamarit M.A."/>
            <person name="Marcet-Houben M."/>
            <person name="Nosek J."/>
            <person name="Gabaldon T."/>
        </authorList>
    </citation>
    <scope>NUCLEOTIDE SEQUENCE</scope>
    <source>
        <strain evidence="16">CBS2887</strain>
    </source>
</reference>
<keyword evidence="6 15" id="KW-0812">Transmembrane</keyword>
<dbReference type="PIRSF" id="PIRSF015665">
    <property type="entry name" value="CHOPT"/>
    <property type="match status" value="1"/>
</dbReference>
<dbReference type="GO" id="GO:0004142">
    <property type="term" value="F:diacylglycerol cholinephosphotransferase activity"/>
    <property type="evidence" value="ECO:0007669"/>
    <property type="project" value="UniProtKB-EC"/>
</dbReference>
<evidence type="ECO:0000256" key="3">
    <source>
        <dbReference type="ARBA" id="ARBA00005189"/>
    </source>
</evidence>
<sequence length="388" mass="43949">MGFFLPYSHLEHLKSYKYQSEDRSLVTKYVLKPFWIQFAQIFPIWMAPNVVTLSGLFFVIVNLLTVFYYDPLLESDLPSWAYYSFALGLFLYQTFDACDGLHARRTGQSGPLGELFDHCCDALNTTLSGLVFASVIGTGYGWGLIIVQFATLANFYLSTWEEYHTHTLFLSEVSGPVEGILGLVFAFIATGWFGPDFWKAELFVLDLGFIGVGQIDVDVTLFVFTLCAVGLYFNIHSAARNVANYYKDSAKSNEAYTGILPFFIYYASVFGWLAYNPEIIYTCPLPFILTIGLTMAFSVGRIIIGHLTKQEFPWSNPSSYIPLVQFVVYNLLTLGLGYDGVSITKDLIWTGFGLSLGFYMLFILEIIFEITQYLDIYTLSIKHPKKFD</sequence>
<keyword evidence="10" id="KW-1208">Phospholipid metabolism</keyword>
<comment type="caution">
    <text evidence="16">The sequence shown here is derived from an EMBL/GenBank/DDBJ whole genome shotgun (WGS) entry which is preliminary data.</text>
</comment>
<evidence type="ECO:0000256" key="9">
    <source>
        <dbReference type="ARBA" id="ARBA00023209"/>
    </source>
</evidence>
<comment type="similarity">
    <text evidence="4 14">Belongs to the CDP-alcohol phosphatidyltransferase class-I family.</text>
</comment>
<keyword evidence="17" id="KW-1185">Reference proteome</keyword>
<evidence type="ECO:0000313" key="17">
    <source>
        <dbReference type="Proteomes" id="UP000774326"/>
    </source>
</evidence>
<feature type="transmembrane region" description="Helical" evidence="15">
    <location>
        <begin position="50"/>
        <end position="69"/>
    </location>
</feature>
<evidence type="ECO:0000256" key="12">
    <source>
        <dbReference type="ARBA" id="ARBA00038987"/>
    </source>
</evidence>
<evidence type="ECO:0000256" key="7">
    <source>
        <dbReference type="ARBA" id="ARBA00022989"/>
    </source>
</evidence>
<dbReference type="Pfam" id="PF01066">
    <property type="entry name" value="CDP-OH_P_transf"/>
    <property type="match status" value="1"/>
</dbReference>
<evidence type="ECO:0000256" key="10">
    <source>
        <dbReference type="ARBA" id="ARBA00023264"/>
    </source>
</evidence>
<dbReference type="PROSITE" id="PS00379">
    <property type="entry name" value="CDP_ALCOHOL_P_TRANSF"/>
    <property type="match status" value="1"/>
</dbReference>
<dbReference type="OrthoDB" id="196717at2759"/>
<organism evidence="16 17">
    <name type="scientific">Wickerhamomyces pijperi</name>
    <name type="common">Yeast</name>
    <name type="synonym">Pichia pijperi</name>
    <dbReference type="NCBI Taxonomy" id="599730"/>
    <lineage>
        <taxon>Eukaryota</taxon>
        <taxon>Fungi</taxon>
        <taxon>Dikarya</taxon>
        <taxon>Ascomycota</taxon>
        <taxon>Saccharomycotina</taxon>
        <taxon>Saccharomycetes</taxon>
        <taxon>Phaffomycetales</taxon>
        <taxon>Wickerhamomycetaceae</taxon>
        <taxon>Wickerhamomyces</taxon>
    </lineage>
</organism>
<evidence type="ECO:0000256" key="4">
    <source>
        <dbReference type="ARBA" id="ARBA00010441"/>
    </source>
</evidence>
<keyword evidence="9" id="KW-0594">Phospholipid biosynthesis</keyword>
<dbReference type="InterPro" id="IPR014472">
    <property type="entry name" value="CHOPT"/>
</dbReference>
<accession>A0A9P8TPF4</accession>
<keyword evidence="9" id="KW-0444">Lipid biosynthesis</keyword>
<dbReference type="PANTHER" id="PTHR10414:SF37">
    <property type="entry name" value="BB IN A BOXCAR, ISOFORM C"/>
    <property type="match status" value="1"/>
</dbReference>
<feature type="transmembrane region" description="Helical" evidence="15">
    <location>
        <begin position="320"/>
        <end position="341"/>
    </location>
</feature>
<protein>
    <recommendedName>
        <fullName evidence="12">diacylglycerol cholinephosphotransferase</fullName>
        <ecNumber evidence="12">2.7.8.2</ecNumber>
    </recommendedName>
</protein>
<dbReference type="InterPro" id="IPR043130">
    <property type="entry name" value="CDP-OH_PTrfase_TM_dom"/>
</dbReference>
<dbReference type="InterPro" id="IPR048254">
    <property type="entry name" value="CDP_ALCOHOL_P_TRANSF_CS"/>
</dbReference>
<dbReference type="Proteomes" id="UP000774326">
    <property type="component" value="Unassembled WGS sequence"/>
</dbReference>
<keyword evidence="8 15" id="KW-0472">Membrane</keyword>
<comment type="pathway">
    <text evidence="3">Lipid metabolism.</text>
</comment>
<feature type="transmembrane region" description="Helical" evidence="15">
    <location>
        <begin position="213"/>
        <end position="235"/>
    </location>
</feature>
<dbReference type="GO" id="GO:0016020">
    <property type="term" value="C:membrane"/>
    <property type="evidence" value="ECO:0007669"/>
    <property type="project" value="InterPro"/>
</dbReference>
<evidence type="ECO:0000256" key="14">
    <source>
        <dbReference type="RuleBase" id="RU003750"/>
    </source>
</evidence>
<evidence type="ECO:0000256" key="2">
    <source>
        <dbReference type="ARBA" id="ARBA00004127"/>
    </source>
</evidence>
<evidence type="ECO:0000256" key="11">
    <source>
        <dbReference type="ARBA" id="ARBA00037890"/>
    </source>
</evidence>
<reference evidence="16" key="2">
    <citation type="submission" date="2021-01" db="EMBL/GenBank/DDBJ databases">
        <authorList>
            <person name="Schikora-Tamarit M.A."/>
        </authorList>
    </citation>
    <scope>NUCLEOTIDE SEQUENCE</scope>
    <source>
        <strain evidence="16">CBS2887</strain>
    </source>
</reference>
<dbReference type="EC" id="2.7.8.2" evidence="12"/>
<dbReference type="EMBL" id="JAEUBG010001462">
    <property type="protein sequence ID" value="KAH3686356.1"/>
    <property type="molecule type" value="Genomic_DNA"/>
</dbReference>
<keyword evidence="5 14" id="KW-0808">Transferase</keyword>
<dbReference type="GO" id="GO:0012505">
    <property type="term" value="C:endomembrane system"/>
    <property type="evidence" value="ECO:0007669"/>
    <property type="project" value="UniProtKB-SubCell"/>
</dbReference>
<comment type="pathway">
    <text evidence="11">Phospholipid metabolism; phosphatidylcholine biosynthesis; phosphatidylcholine from phosphocholine: step 2/2.</text>
</comment>
<evidence type="ECO:0000256" key="5">
    <source>
        <dbReference type="ARBA" id="ARBA00022679"/>
    </source>
</evidence>
<comment type="subcellular location">
    <subcellularLocation>
        <location evidence="2">Endomembrane system</location>
        <topology evidence="2">Multi-pass membrane protein</topology>
    </subcellularLocation>
</comment>
<proteinExistence type="inferred from homology"/>
<dbReference type="Gene3D" id="1.20.120.1760">
    <property type="match status" value="1"/>
</dbReference>
<evidence type="ECO:0000256" key="15">
    <source>
        <dbReference type="SAM" id="Phobius"/>
    </source>
</evidence>
<dbReference type="PANTHER" id="PTHR10414">
    <property type="entry name" value="ETHANOLAMINEPHOSPHOTRANSFERASE"/>
    <property type="match status" value="1"/>
</dbReference>
<evidence type="ECO:0000256" key="8">
    <source>
        <dbReference type="ARBA" id="ARBA00023136"/>
    </source>
</evidence>
<feature type="transmembrane region" description="Helical" evidence="15">
    <location>
        <begin position="255"/>
        <end position="275"/>
    </location>
</feature>
<feature type="transmembrane region" description="Helical" evidence="15">
    <location>
        <begin position="131"/>
        <end position="157"/>
    </location>
</feature>
<evidence type="ECO:0000256" key="1">
    <source>
        <dbReference type="ARBA" id="ARBA00001946"/>
    </source>
</evidence>
<dbReference type="AlphaFoldDB" id="A0A9P8TPF4"/>
<evidence type="ECO:0000313" key="16">
    <source>
        <dbReference type="EMBL" id="KAH3686356.1"/>
    </source>
</evidence>
<gene>
    <name evidence="16" type="ORF">WICPIJ_002718</name>
</gene>
<feature type="transmembrane region" description="Helical" evidence="15">
    <location>
        <begin position="347"/>
        <end position="368"/>
    </location>
</feature>
<feature type="transmembrane region" description="Helical" evidence="15">
    <location>
        <begin position="169"/>
        <end position="193"/>
    </location>
</feature>
<evidence type="ECO:0000256" key="13">
    <source>
        <dbReference type="ARBA" id="ARBA00051857"/>
    </source>
</evidence>
<feature type="transmembrane region" description="Helical" evidence="15">
    <location>
        <begin position="287"/>
        <end position="308"/>
    </location>
</feature>
<dbReference type="FunFam" id="1.20.120.1760:FF:000012">
    <property type="entry name" value="sn-1,2-diacylglycerol cholinephosphotransferase"/>
    <property type="match status" value="1"/>
</dbReference>
<evidence type="ECO:0000256" key="6">
    <source>
        <dbReference type="ARBA" id="ARBA00022692"/>
    </source>
</evidence>
<comment type="catalytic activity">
    <reaction evidence="13">
        <text>CDP-N,N-dimethylethanolamine + a 1,2-diacyl-sn-glycerol = a 1,2-diacyl-sn-glycero-3-phospho-N,N-dimethylethanolamine + CMP + H(+)</text>
        <dbReference type="Rhea" id="RHEA:33775"/>
        <dbReference type="ChEBI" id="CHEBI:15378"/>
        <dbReference type="ChEBI" id="CHEBI:17815"/>
        <dbReference type="ChEBI" id="CHEBI:60377"/>
        <dbReference type="ChEBI" id="CHEBI:64572"/>
        <dbReference type="ChEBI" id="CHEBI:65117"/>
    </reaction>
    <physiologicalReaction direction="left-to-right" evidence="13">
        <dbReference type="Rhea" id="RHEA:33776"/>
    </physiologicalReaction>
</comment>
<dbReference type="InterPro" id="IPR000462">
    <property type="entry name" value="CDP-OH_P_trans"/>
</dbReference>
<comment type="cofactor">
    <cofactor evidence="1">
        <name>Mg(2+)</name>
        <dbReference type="ChEBI" id="CHEBI:18420"/>
    </cofactor>
</comment>
<keyword evidence="9" id="KW-0443">Lipid metabolism</keyword>
<name>A0A9P8TPF4_WICPI</name>
<keyword evidence="7 15" id="KW-1133">Transmembrane helix</keyword>